<evidence type="ECO:0000313" key="2">
    <source>
        <dbReference type="Proteomes" id="UP001428817"/>
    </source>
</evidence>
<reference evidence="2" key="1">
    <citation type="journal article" date="2019" name="Int. J. Syst. Evol. Microbiol.">
        <title>The Global Catalogue of Microorganisms (GCM) 10K type strain sequencing project: providing services to taxonomists for standard genome sequencing and annotation.</title>
        <authorList>
            <consortium name="The Broad Institute Genomics Platform"/>
            <consortium name="The Broad Institute Genome Sequencing Center for Infectious Disease"/>
            <person name="Wu L."/>
            <person name="Ma J."/>
        </authorList>
    </citation>
    <scope>NUCLEOTIDE SEQUENCE [LARGE SCALE GENOMIC DNA]</scope>
    <source>
        <strain evidence="2">JCM 18303</strain>
    </source>
</reference>
<name>A0ABP9QSX9_9PSEU</name>
<dbReference type="Proteomes" id="UP001428817">
    <property type="component" value="Unassembled WGS sequence"/>
</dbReference>
<protein>
    <submittedName>
        <fullName evidence="1">Uncharacterized protein</fullName>
    </submittedName>
</protein>
<proteinExistence type="predicted"/>
<keyword evidence="2" id="KW-1185">Reference proteome</keyword>
<accession>A0ABP9QSX9</accession>
<sequence length="240" mass="25628">MGDFKDEQIAALARSGWAGCASIVELVARVGLPAPTREYLRDAFSEAHWADAERAVAALRAHFAGARFAEEVRWGVLLVPDPARLDTRGPLPGAARRDQLGEPNEDVLAEALPAGTAGVPSGAPWTMVATVTGAYGPALGSHRRVVKAPAEEFTVLGTDTRRWMLRQLWGARVLQCGATPPDCERNERWTFTLFPGEPPVGGQAQNGTVLKGRVRFRLGKPDRGIGSARVAPALPVPPDG</sequence>
<dbReference type="RefSeq" id="WP_185060509.1">
    <property type="nucleotide sequence ID" value="NZ_BAABJP010000036.1"/>
</dbReference>
<evidence type="ECO:0000313" key="1">
    <source>
        <dbReference type="EMBL" id="GAA5166770.1"/>
    </source>
</evidence>
<comment type="caution">
    <text evidence="1">The sequence shown here is derived from an EMBL/GenBank/DDBJ whole genome shotgun (WGS) entry which is preliminary data.</text>
</comment>
<gene>
    <name evidence="1" type="ORF">GCM10023321_58420</name>
</gene>
<dbReference type="EMBL" id="BAABJP010000036">
    <property type="protein sequence ID" value="GAA5166770.1"/>
    <property type="molecule type" value="Genomic_DNA"/>
</dbReference>
<organism evidence="1 2">
    <name type="scientific">Pseudonocardia eucalypti</name>
    <dbReference type="NCBI Taxonomy" id="648755"/>
    <lineage>
        <taxon>Bacteria</taxon>
        <taxon>Bacillati</taxon>
        <taxon>Actinomycetota</taxon>
        <taxon>Actinomycetes</taxon>
        <taxon>Pseudonocardiales</taxon>
        <taxon>Pseudonocardiaceae</taxon>
        <taxon>Pseudonocardia</taxon>
    </lineage>
</organism>